<protein>
    <recommendedName>
        <fullName evidence="7">T9SS C-terminal target domain-containing protein</fullName>
    </recommendedName>
</protein>
<dbReference type="InterPro" id="IPR036179">
    <property type="entry name" value="Ig-like_dom_sf"/>
</dbReference>
<dbReference type="InterPro" id="IPR007110">
    <property type="entry name" value="Ig-like_dom"/>
</dbReference>
<dbReference type="SUPFAM" id="SSF74853">
    <property type="entry name" value="Lamin A/C globular tail domain"/>
    <property type="match status" value="1"/>
</dbReference>
<evidence type="ECO:0000313" key="6">
    <source>
        <dbReference type="Proteomes" id="UP000683507"/>
    </source>
</evidence>
<dbReference type="NCBIfam" id="TIGR04183">
    <property type="entry name" value="Por_Secre_tail"/>
    <property type="match status" value="1"/>
</dbReference>
<dbReference type="Gene3D" id="2.60.40.1260">
    <property type="entry name" value="Lamin Tail domain"/>
    <property type="match status" value="1"/>
</dbReference>
<dbReference type="PROSITE" id="PS50835">
    <property type="entry name" value="IG_LIKE"/>
    <property type="match status" value="1"/>
</dbReference>
<reference evidence="5" key="1">
    <citation type="submission" date="2021-04" db="EMBL/GenBank/DDBJ databases">
        <authorList>
            <person name="Rodrigo-Torres L."/>
            <person name="Arahal R. D."/>
            <person name="Lucena T."/>
        </authorList>
    </citation>
    <scope>NUCLEOTIDE SEQUENCE</scope>
    <source>
        <strain evidence="5">AS29M-1</strain>
    </source>
</reference>
<dbReference type="Pfam" id="PF00932">
    <property type="entry name" value="LTD"/>
    <property type="match status" value="2"/>
</dbReference>
<dbReference type="SUPFAM" id="SSF48726">
    <property type="entry name" value="Immunoglobulin"/>
    <property type="match status" value="1"/>
</dbReference>
<dbReference type="PROSITE" id="PS51841">
    <property type="entry name" value="LTD"/>
    <property type="match status" value="2"/>
</dbReference>
<dbReference type="EMBL" id="OU015584">
    <property type="protein sequence ID" value="CAG5079233.1"/>
    <property type="molecule type" value="Genomic_DNA"/>
</dbReference>
<dbReference type="Gene3D" id="2.60.40.10">
    <property type="entry name" value="Immunoglobulins"/>
    <property type="match status" value="2"/>
</dbReference>
<evidence type="ECO:0000256" key="1">
    <source>
        <dbReference type="ARBA" id="ARBA00022729"/>
    </source>
</evidence>
<dbReference type="InterPro" id="IPR013783">
    <property type="entry name" value="Ig-like_fold"/>
</dbReference>
<dbReference type="SUPFAM" id="SSF81296">
    <property type="entry name" value="E set domains"/>
    <property type="match status" value="1"/>
</dbReference>
<dbReference type="InterPro" id="IPR002909">
    <property type="entry name" value="IPT_dom"/>
</dbReference>
<feature type="domain" description="Ig-like" evidence="3">
    <location>
        <begin position="475"/>
        <end position="571"/>
    </location>
</feature>
<dbReference type="Pfam" id="PF01833">
    <property type="entry name" value="TIG"/>
    <property type="match status" value="1"/>
</dbReference>
<evidence type="ECO:0000259" key="3">
    <source>
        <dbReference type="PROSITE" id="PS50835"/>
    </source>
</evidence>
<dbReference type="KEGG" id="ptan:CRYO30217_00893"/>
<keyword evidence="1" id="KW-0732">Signal</keyword>
<sequence>MNSLKANVPETMIQAKLHDYEPMKNFLLTLAALILSLSFYKINAQTSDLIISEYGEGSSGNSKYIEIYNGTGAPVNLGNYDIWRISNGGSWPEATIALSGTLNDGSTYVIANNSGDVPGADLYSGTASWNGDDAVGLAKFGVLIDAVGTDGADPGTGWNVAGTSNATKDHRLTRKSTICDPNTNWTSSAGTNATNSEWIVTSYTTGSANAGHTNTCAPSCTPPTITGISPTNGPEGTVVTITASGGGFTGATDVTFDGTSATFVVVSSTEIEAIVPVGAATGDIVVTDSQPCDASYSSFTIIDTDLTSCENSTPTYSDLFISEVYDAGSGDTYYYEIYNGTSASVNLANYQIHQNNNGSFDQYYALSGTLADGDTYVIGNSSSLCSGVLDQLVAGTGINTDDGIWLETSGGAAIDKWGTPGTSFTGGAGYVYRRKTSPNNTPPYTGWDETGDWDQSTESCSDLGSYNPAGTPTAPSVTTNPSTSTTCAGNDVQLSVAGSEGFVGGNALAYQWYYAAPGDAGWTAVTNGGDYSGATSATLTISPSDGYDDYQYYCQIRENTATCYAASDAVQLDVYGSGGTHGLWTGNTDTDWCDCFNWDDGYVPTAATDVTINQTASNNCEVGTGCGSAVANSVTISTNNATNNLLTIVSNGDLTLTNGLTINKTGGTGTLIVETTGSGSLTVGNVTIDGSSGSNARLINNSASATLDVNGNMTINANGRLDLNPNGTLNLAGDYTNSNTTQSLDHISSTVIFDGGADQHINTGQAAEAFNNITLSKSGGTLILNDNVNIESAGILALSDDQIQLNGNELTLNNTGTGAITRTSGSIVDESGSGTGANNGKINWVINAIGGDHIYPFADGVGGTYIPFTFNVTAGNAGTVSVSTYGTPANNQPWPSLPVNVTNLASTTGLAPDNRDATADRFWQIDPSGSPTATLTFGYSISELPIAPYNDYVSMIAQRYDTGTNEWDETIYPGQTTGIITGGYTVTVPGITTFSPWTLSNINSPLPSELIVFEAKKNIDKVDLMWVTESEINVSHFVIERSKDGINFHDLLAEDAAGNSTTTLEYTSVDYYPLNGKSYYRLRTVDFDGSYKLSPTRVVEFSEENVSVLNDYNDWNILYKTSSDFYTVNVFNNLGQVVKTTQVENTSENRTIVSHYDLPAGTYIMIIEDKGVSHTVKVIK</sequence>
<organism evidence="5 6">
    <name type="scientific">Parvicella tangerina</name>
    <dbReference type="NCBI Taxonomy" id="2829795"/>
    <lineage>
        <taxon>Bacteria</taxon>
        <taxon>Pseudomonadati</taxon>
        <taxon>Bacteroidota</taxon>
        <taxon>Flavobacteriia</taxon>
        <taxon>Flavobacteriales</taxon>
        <taxon>Parvicellaceae</taxon>
        <taxon>Parvicella</taxon>
    </lineage>
</organism>
<evidence type="ECO:0000313" key="5">
    <source>
        <dbReference type="EMBL" id="CAG5079233.1"/>
    </source>
</evidence>
<evidence type="ECO:0000256" key="2">
    <source>
        <dbReference type="SAM" id="MobiDB-lite"/>
    </source>
</evidence>
<dbReference type="RefSeq" id="WP_258541115.1">
    <property type="nucleotide sequence ID" value="NZ_OU015584.1"/>
</dbReference>
<evidence type="ECO:0008006" key="7">
    <source>
        <dbReference type="Google" id="ProtNLM"/>
    </source>
</evidence>
<dbReference type="InterPro" id="IPR036415">
    <property type="entry name" value="Lamin_tail_dom_sf"/>
</dbReference>
<dbReference type="InterPro" id="IPR001322">
    <property type="entry name" value="Lamin_tail_dom"/>
</dbReference>
<feature type="domain" description="LTD" evidence="4">
    <location>
        <begin position="305"/>
        <end position="481"/>
    </location>
</feature>
<feature type="region of interest" description="Disordered" evidence="2">
    <location>
        <begin position="439"/>
        <end position="484"/>
    </location>
</feature>
<dbReference type="InterPro" id="IPR026444">
    <property type="entry name" value="Secre_tail"/>
</dbReference>
<proteinExistence type="predicted"/>
<gene>
    <name evidence="5" type="ORF">CRYO30217_00893</name>
</gene>
<dbReference type="InterPro" id="IPR014756">
    <property type="entry name" value="Ig_E-set"/>
</dbReference>
<accession>A0A916JKF2</accession>
<evidence type="ECO:0000259" key="4">
    <source>
        <dbReference type="PROSITE" id="PS51841"/>
    </source>
</evidence>
<keyword evidence="6" id="KW-1185">Reference proteome</keyword>
<dbReference type="AlphaFoldDB" id="A0A916JKF2"/>
<name>A0A916JKF2_9FLAO</name>
<feature type="compositionally biased region" description="Polar residues" evidence="2">
    <location>
        <begin position="453"/>
        <end position="470"/>
    </location>
</feature>
<feature type="domain" description="LTD" evidence="4">
    <location>
        <begin position="40"/>
        <end position="176"/>
    </location>
</feature>
<feature type="compositionally biased region" description="Low complexity" evidence="2">
    <location>
        <begin position="471"/>
        <end position="484"/>
    </location>
</feature>
<dbReference type="Proteomes" id="UP000683507">
    <property type="component" value="Chromosome"/>
</dbReference>